<keyword evidence="8 11" id="KW-1133">Transmembrane helix</keyword>
<evidence type="ECO:0000259" key="12">
    <source>
        <dbReference type="Pfam" id="PF04602"/>
    </source>
</evidence>
<evidence type="ECO:0000259" key="14">
    <source>
        <dbReference type="Pfam" id="PF17689"/>
    </source>
</evidence>
<keyword evidence="5" id="KW-0328">Glycosyltransferase</keyword>
<organism evidence="15 16">
    <name type="scientific">Nocardia thailandica</name>
    <dbReference type="NCBI Taxonomy" id="257275"/>
    <lineage>
        <taxon>Bacteria</taxon>
        <taxon>Bacillati</taxon>
        <taxon>Actinomycetota</taxon>
        <taxon>Actinomycetes</taxon>
        <taxon>Mycobacteriales</taxon>
        <taxon>Nocardiaceae</taxon>
        <taxon>Nocardia</taxon>
    </lineage>
</organism>
<dbReference type="RefSeq" id="WP_387699326.1">
    <property type="nucleotide sequence ID" value="NZ_JBIAMX010000002.1"/>
</dbReference>
<evidence type="ECO:0000256" key="2">
    <source>
        <dbReference type="ARBA" id="ARBA00004651"/>
    </source>
</evidence>
<evidence type="ECO:0000256" key="9">
    <source>
        <dbReference type="ARBA" id="ARBA00023136"/>
    </source>
</evidence>
<evidence type="ECO:0000313" key="15">
    <source>
        <dbReference type="EMBL" id="MFF0542332.1"/>
    </source>
</evidence>
<evidence type="ECO:0000256" key="1">
    <source>
        <dbReference type="ARBA" id="ARBA00003001"/>
    </source>
</evidence>
<keyword evidence="10" id="KW-0961">Cell wall biogenesis/degradation</keyword>
<feature type="transmembrane region" description="Helical" evidence="11">
    <location>
        <begin position="581"/>
        <end position="600"/>
    </location>
</feature>
<dbReference type="Proteomes" id="UP001601444">
    <property type="component" value="Unassembled WGS sequence"/>
</dbReference>
<dbReference type="EMBL" id="JBIAMX010000002">
    <property type="protein sequence ID" value="MFF0542332.1"/>
    <property type="molecule type" value="Genomic_DNA"/>
</dbReference>
<evidence type="ECO:0000256" key="7">
    <source>
        <dbReference type="ARBA" id="ARBA00022692"/>
    </source>
</evidence>
<accession>A0ABW6PIV1</accession>
<feature type="transmembrane region" description="Helical" evidence="11">
    <location>
        <begin position="646"/>
        <end position="671"/>
    </location>
</feature>
<proteinExistence type="inferred from homology"/>
<comment type="similarity">
    <text evidence="3">Belongs to the emb family.</text>
</comment>
<protein>
    <submittedName>
        <fullName evidence="15">Arabinosyltransferase domain-containing protein</fullName>
    </submittedName>
</protein>
<feature type="transmembrane region" description="Helical" evidence="11">
    <location>
        <begin position="456"/>
        <end position="479"/>
    </location>
</feature>
<dbReference type="Pfam" id="PF14896">
    <property type="entry name" value="Arabino_trans_C"/>
    <property type="match status" value="1"/>
</dbReference>
<feature type="transmembrane region" description="Helical" evidence="11">
    <location>
        <begin position="555"/>
        <end position="575"/>
    </location>
</feature>
<dbReference type="InterPro" id="IPR040920">
    <property type="entry name" value="Arabino_trans_N"/>
</dbReference>
<feature type="domain" description="Arabinosyltransferas concanavalin like" evidence="14">
    <location>
        <begin position="52"/>
        <end position="202"/>
    </location>
</feature>
<dbReference type="Gene3D" id="3.40.190.160">
    <property type="match status" value="1"/>
</dbReference>
<keyword evidence="4" id="KW-1003">Cell membrane</keyword>
<comment type="caution">
    <text evidence="15">The sequence shown here is derived from an EMBL/GenBank/DDBJ whole genome shotgun (WGS) entry which is preliminary data.</text>
</comment>
<keyword evidence="6" id="KW-0808">Transferase</keyword>
<feature type="transmembrane region" description="Helical" evidence="11">
    <location>
        <begin position="691"/>
        <end position="712"/>
    </location>
</feature>
<evidence type="ECO:0000313" key="16">
    <source>
        <dbReference type="Proteomes" id="UP001601444"/>
    </source>
</evidence>
<keyword evidence="16" id="KW-1185">Reference proteome</keyword>
<feature type="transmembrane region" description="Helical" evidence="11">
    <location>
        <begin position="21"/>
        <end position="43"/>
    </location>
</feature>
<evidence type="ECO:0000256" key="4">
    <source>
        <dbReference type="ARBA" id="ARBA00022475"/>
    </source>
</evidence>
<dbReference type="Gene3D" id="2.60.120.940">
    <property type="entry name" value="EmbC, C-terminal domain, subdomain 2"/>
    <property type="match status" value="1"/>
</dbReference>
<dbReference type="Pfam" id="PF17689">
    <property type="entry name" value="Arabino_trans_N"/>
    <property type="match status" value="1"/>
</dbReference>
<feature type="transmembrane region" description="Helical" evidence="11">
    <location>
        <begin position="407"/>
        <end position="435"/>
    </location>
</feature>
<feature type="transmembrane region" description="Helical" evidence="11">
    <location>
        <begin position="252"/>
        <end position="268"/>
    </location>
</feature>
<dbReference type="InterPro" id="IPR032731">
    <property type="entry name" value="Arabino_trans_C"/>
</dbReference>
<name>A0ABW6PIV1_9NOCA</name>
<feature type="domain" description="Arabinofuranosyltransferase central" evidence="12">
    <location>
        <begin position="206"/>
        <end position="674"/>
    </location>
</feature>
<feature type="transmembrane region" description="Helical" evidence="11">
    <location>
        <begin position="525"/>
        <end position="543"/>
    </location>
</feature>
<evidence type="ECO:0000256" key="6">
    <source>
        <dbReference type="ARBA" id="ARBA00022679"/>
    </source>
</evidence>
<keyword evidence="7 11" id="KW-0812">Transmembrane</keyword>
<evidence type="ECO:0000256" key="3">
    <source>
        <dbReference type="ARBA" id="ARBA00008195"/>
    </source>
</evidence>
<comment type="subcellular location">
    <subcellularLocation>
        <location evidence="2">Cell membrane</location>
        <topology evidence="2">Multi-pass membrane protein</topology>
    </subcellularLocation>
</comment>
<sequence>MVREGRPPVEISAGSRRAGGRWALVALVAGLIGALCAIAVPFLPVRVDEPVIRWPQQGAASVEAPLVSFAPLTFDAELPCAAIDQLAVRGGVLLATGPDGAPDLARYGFLARVVAPTAEAAARLDVVLRNQVLVSTPVDALAPGCVLRVHADGTRATATLSALEQPGTPVVLDGDYRPQVVGLYSALATADGASATVAVDSRFSSTPGPLKRFAIWTAVAATLVALCALARLDRLDGRRLRRLVPARWWRPTPLDAVVVGILVLWHFIGSTTSDDGYQFGMARTSGNAGYMANYFAYFGVPENPVGTPYYDLIRILSEISPASPFVRLPALIAGILLWFLLSREVIPRLGVAARHGAAARWTGALGFLAIWLAYCNGLRPEPPVALALLLTWVSVERAIATRRLLPAAVAILVAAFAPTAGPSGLICVAALLAGLRPVARIVMDRAAAAPTTRGRLLVYASLLAPAAAAGLVVLAVAFADQPIAAMAEMQRVHHIVGPDVPWYQEYLRYQYLLQGEVDGSLGRRTGVFAMIAGIVISVLVLLRKGGRIPGVAAGPARRVLGTAVGALLLIMTTPTKWTHHFGVYAGIAGAVAAVTALAVAPRVLRGPRNRALLAAGVAFLLALIFTGTNGWWYVSYYGIPWWDKPPVIAGIALYRVFLAIAFALLAVAAYWQVRAPEPGTPHRVSRTAWRVTAVPALSVALALVVLWDLAMFGKAAVSQYPAFSLARSNIAAVTGDTSGLGGQVLVETDPNVGLLTPLSGDVFGAFGASATGFTPGGVAEDLRADVEEDAAVGSIAEALNSKVGGEAAARTTTALPYGMDPARTPMLGSYRAEGVAELTTGWFRLPADRTGILAFSAAGRIRSVDADGVVTPGQQLELEYGTADSAESAAPLGRVTPIDIGPAPSWRNLRVPFADIPAQADAVRLVAVDRDRNPKQWLAVTAPRVPRTVTLDELVGSSTPVLNDWMVGLQFPDQRPFGHHDGIAEVPSYRILPDRPGAQITNLWQSHEGGGPLGWTGMLLRATPMATYLNNDWRRDWGELQRFTRLDSSAVPARPEVSVRTHGGLWTPGPINTTY</sequence>
<keyword evidence="9 11" id="KW-0472">Membrane</keyword>
<feature type="transmembrane region" description="Helical" evidence="11">
    <location>
        <begin position="326"/>
        <end position="346"/>
    </location>
</feature>
<evidence type="ECO:0000256" key="8">
    <source>
        <dbReference type="ARBA" id="ARBA00022989"/>
    </source>
</evidence>
<comment type="function">
    <text evidence="1">Arabinosyl transferase responsible for the polymerization of arabinose into the arabinan of arabinogalactan.</text>
</comment>
<feature type="transmembrane region" description="Helical" evidence="11">
    <location>
        <begin position="213"/>
        <end position="232"/>
    </location>
</feature>
<evidence type="ECO:0000256" key="11">
    <source>
        <dbReference type="SAM" id="Phobius"/>
    </source>
</evidence>
<feature type="transmembrane region" description="Helical" evidence="11">
    <location>
        <begin position="612"/>
        <end position="634"/>
    </location>
</feature>
<dbReference type="InterPro" id="IPR007680">
    <property type="entry name" value="Arabino_trans_central"/>
</dbReference>
<dbReference type="InterPro" id="IPR027451">
    <property type="entry name" value="EmbABC_dom1"/>
</dbReference>
<dbReference type="Gene3D" id="2.60.120.610">
    <property type="entry name" value="arabinofuranosyltransferase like domain"/>
    <property type="match status" value="1"/>
</dbReference>
<feature type="domain" description="Arabinosyltransferase C-terminal" evidence="13">
    <location>
        <begin position="710"/>
        <end position="1072"/>
    </location>
</feature>
<dbReference type="Pfam" id="PF04602">
    <property type="entry name" value="Arabinose_trans"/>
    <property type="match status" value="1"/>
</dbReference>
<evidence type="ECO:0000259" key="13">
    <source>
        <dbReference type="Pfam" id="PF14896"/>
    </source>
</evidence>
<reference evidence="15 16" key="1">
    <citation type="submission" date="2024-10" db="EMBL/GenBank/DDBJ databases">
        <title>The Natural Products Discovery Center: Release of the First 8490 Sequenced Strains for Exploring Actinobacteria Biosynthetic Diversity.</title>
        <authorList>
            <person name="Kalkreuter E."/>
            <person name="Kautsar S.A."/>
            <person name="Yang D."/>
            <person name="Bader C.D."/>
            <person name="Teijaro C.N."/>
            <person name="Fluegel L."/>
            <person name="Davis C.M."/>
            <person name="Simpson J.R."/>
            <person name="Lauterbach L."/>
            <person name="Steele A.D."/>
            <person name="Gui C."/>
            <person name="Meng S."/>
            <person name="Li G."/>
            <person name="Viehrig K."/>
            <person name="Ye F."/>
            <person name="Su P."/>
            <person name="Kiefer A.F."/>
            <person name="Nichols A."/>
            <person name="Cepeda A.J."/>
            <person name="Yan W."/>
            <person name="Fan B."/>
            <person name="Jiang Y."/>
            <person name="Adhikari A."/>
            <person name="Zheng C.-J."/>
            <person name="Schuster L."/>
            <person name="Cowan T.M."/>
            <person name="Smanski M.J."/>
            <person name="Chevrette M.G."/>
            <person name="De Carvalho L.P.S."/>
            <person name="Shen B."/>
        </authorList>
    </citation>
    <scope>NUCLEOTIDE SEQUENCE [LARGE SCALE GENOMIC DNA]</scope>
    <source>
        <strain evidence="15 16">NPDC004045</strain>
    </source>
</reference>
<feature type="transmembrane region" description="Helical" evidence="11">
    <location>
        <begin position="358"/>
        <end position="374"/>
    </location>
</feature>
<gene>
    <name evidence="15" type="ORF">ACFYTF_05795</name>
</gene>
<dbReference type="InterPro" id="IPR042486">
    <property type="entry name" value="Arabino_trans_C_2"/>
</dbReference>
<evidence type="ECO:0000256" key="5">
    <source>
        <dbReference type="ARBA" id="ARBA00022676"/>
    </source>
</evidence>
<evidence type="ECO:0000256" key="10">
    <source>
        <dbReference type="ARBA" id="ARBA00023316"/>
    </source>
</evidence>